<evidence type="ECO:0000313" key="1">
    <source>
        <dbReference type="EMBL" id="RBQ23595.1"/>
    </source>
</evidence>
<reference evidence="1 2" key="1">
    <citation type="submission" date="2018-06" db="EMBL/GenBank/DDBJ databases">
        <title>Genomic insight into two independent archaeal endosymbiosis events.</title>
        <authorList>
            <person name="Lind A.E."/>
            <person name="Lewis W.H."/>
            <person name="Spang A."/>
            <person name="Guy L."/>
            <person name="Embley M.T."/>
            <person name="Ettema T.J.G."/>
        </authorList>
    </citation>
    <scope>NUCLEOTIDE SEQUENCE [LARGE SCALE GENOMIC DNA]</scope>
    <source>
        <strain evidence="1">NOE</strain>
    </source>
</reference>
<dbReference type="EMBL" id="NIZT01000022">
    <property type="protein sequence ID" value="RBQ23595.1"/>
    <property type="molecule type" value="Genomic_DNA"/>
</dbReference>
<evidence type="ECO:0000313" key="2">
    <source>
        <dbReference type="Proteomes" id="UP000253099"/>
    </source>
</evidence>
<organism evidence="1 2">
    <name type="scientific">Candidatus Methanobinarius endosymbioticus</name>
    <dbReference type="NCBI Taxonomy" id="2006182"/>
    <lineage>
        <taxon>Archaea</taxon>
        <taxon>Methanobacteriati</taxon>
        <taxon>Methanobacteriota</taxon>
        <taxon>Methanomada group</taxon>
        <taxon>Methanobacteria</taxon>
        <taxon>Methanobacteriales</taxon>
        <taxon>Methanobacteriaceae</taxon>
        <taxon>Candidatus Methanobinarius</taxon>
    </lineage>
</organism>
<dbReference type="InterPro" id="IPR011050">
    <property type="entry name" value="Pectin_lyase_fold/virulence"/>
</dbReference>
<sequence length="257" mass="28065">MKIPPSGNHGILFNISNTNISLINLTMTGYITAVYSTQGNITITNNNINTSNSSIYIGRNSTTDLKGISIQNNNIISEVSNSTSYSSTVMIYIDISTGRIIDVYFARNNISITTESKGMRVYISYYDTGTIFSSINLTFENNNITVSAVCIYFRLFSSNNTNLALNNNNLIGNKGVTIYALERNNNITGTSDFGADLGGCNNININLTNNNIKGSKDVVLGIKNINNSNATFHNNNIKGSSYAIHTDFYDSLVICIC</sequence>
<dbReference type="SUPFAM" id="SSF51126">
    <property type="entry name" value="Pectin lyase-like"/>
    <property type="match status" value="1"/>
</dbReference>
<dbReference type="InterPro" id="IPR006626">
    <property type="entry name" value="PbH1"/>
</dbReference>
<accession>A0A366MBM3</accession>
<dbReference type="Proteomes" id="UP000253099">
    <property type="component" value="Unassembled WGS sequence"/>
</dbReference>
<dbReference type="AlphaFoldDB" id="A0A366MBM3"/>
<comment type="caution">
    <text evidence="1">The sequence shown here is derived from an EMBL/GenBank/DDBJ whole genome shotgun (WGS) entry which is preliminary data.</text>
</comment>
<dbReference type="SMART" id="SM00710">
    <property type="entry name" value="PbH1"/>
    <property type="match status" value="4"/>
</dbReference>
<keyword evidence="2" id="KW-1185">Reference proteome</keyword>
<protein>
    <recommendedName>
        <fullName evidence="3">Right handed beta helix domain-containing protein</fullName>
    </recommendedName>
</protein>
<proteinExistence type="predicted"/>
<gene>
    <name evidence="1" type="ORF">ALNOE001_08190</name>
</gene>
<name>A0A366MBM3_9EURY</name>
<evidence type="ECO:0008006" key="3">
    <source>
        <dbReference type="Google" id="ProtNLM"/>
    </source>
</evidence>